<sequence>MPRLNKRQQRELEELQQLEIGQVANEPGQGVPETEGEEGTTDVAQGTSNFDLLMGDEDDKEESEDEATPVVGKKSKKKKKKKKSTPAVLAQTGAVSKSTPQNKSKVAAGKAGKDKSGKDEIDLALEELAEKLPHLRVSGKAAQHANEGLASATSQALFSLLGASLKDFDSEAEMRRFFGSKVVNSAKPSQRASKISRSHLTRPTQQWGLAGTPHGLSMVPLDDYERRRKGYTRDGEKWWNVEHAIDYKRAQLKFLNCVTLSGAYRIRIELSQAAEFVERAIYAFEHAFPVAFDITTGSSRLDFDRIENRPLFLALHRHILGLSRRGIPRTAFEFARLLFALDPIGDPHGAAFYLDYLSAKGGMGQWLLDVWDLWPEVRKEIAENPLASHGINIHCIPGWSYTRALILYDQEAKKRGTTHDTSTVALKEAILAFPEVVPYLVDKAGVNLLGNIRAHKSLRIMTQYTHDDPAGSTLHMLGHLYALRANSLWKNEPYSNWLASTVVSVETQLGTTTSAREDALEHFAQGPSEAMARHAIVADLRAISAYCRPGTFPPVTHAYDPLAPSTSLTYYDETYFQDVPRGQSSARTTSHDRQQMPGDFGDDEAAVDLEDVDPQVLLNHFLDQAQDNENARIDPGLWQRIMDHFGGPGAPRPEPEEQ</sequence>
<dbReference type="PANTHER" id="PTHR22684">
    <property type="entry name" value="NULP1-RELATED"/>
    <property type="match status" value="1"/>
</dbReference>
<dbReference type="PANTHER" id="PTHR22684:SF0">
    <property type="entry name" value="RIBOSOME QUALITY CONTROL COMPLEX SUBUNIT TCF25"/>
    <property type="match status" value="1"/>
</dbReference>
<dbReference type="GO" id="GO:0072344">
    <property type="term" value="P:rescue of stalled ribosome"/>
    <property type="evidence" value="ECO:0007669"/>
    <property type="project" value="TreeGrafter"/>
</dbReference>
<dbReference type="Proteomes" id="UP000663846">
    <property type="component" value="Unassembled WGS sequence"/>
</dbReference>
<comment type="caution">
    <text evidence="2">The sequence shown here is derived from an EMBL/GenBank/DDBJ whole genome shotgun (WGS) entry which is preliminary data.</text>
</comment>
<name>A0A8H3A4U5_9AGAM</name>
<proteinExistence type="predicted"/>
<feature type="region of interest" description="Disordered" evidence="1">
    <location>
        <begin position="16"/>
        <end position="117"/>
    </location>
</feature>
<dbReference type="EMBL" id="CAJMWS010000298">
    <property type="protein sequence ID" value="CAE6395452.1"/>
    <property type="molecule type" value="Genomic_DNA"/>
</dbReference>
<evidence type="ECO:0008006" key="4">
    <source>
        <dbReference type="Google" id="ProtNLM"/>
    </source>
</evidence>
<organism evidence="2 3">
    <name type="scientific">Rhizoctonia solani</name>
    <dbReference type="NCBI Taxonomy" id="456999"/>
    <lineage>
        <taxon>Eukaryota</taxon>
        <taxon>Fungi</taxon>
        <taxon>Dikarya</taxon>
        <taxon>Basidiomycota</taxon>
        <taxon>Agaricomycotina</taxon>
        <taxon>Agaricomycetes</taxon>
        <taxon>Cantharellales</taxon>
        <taxon>Ceratobasidiaceae</taxon>
        <taxon>Rhizoctonia</taxon>
    </lineage>
</organism>
<reference evidence="2" key="1">
    <citation type="submission" date="2021-01" db="EMBL/GenBank/DDBJ databases">
        <authorList>
            <person name="Kaushik A."/>
        </authorList>
    </citation>
    <scope>NUCLEOTIDE SEQUENCE</scope>
    <source>
        <strain evidence="2">AG1-1C</strain>
    </source>
</reference>
<dbReference type="GO" id="GO:1990112">
    <property type="term" value="C:RQC complex"/>
    <property type="evidence" value="ECO:0007669"/>
    <property type="project" value="TreeGrafter"/>
</dbReference>
<dbReference type="GO" id="GO:1990116">
    <property type="term" value="P:ribosome-associated ubiquitin-dependent protein catabolic process"/>
    <property type="evidence" value="ECO:0007669"/>
    <property type="project" value="TreeGrafter"/>
</dbReference>
<feature type="compositionally biased region" description="Polar residues" evidence="1">
    <location>
        <begin position="93"/>
        <end position="102"/>
    </location>
</feature>
<feature type="compositionally biased region" description="Basic residues" evidence="1">
    <location>
        <begin position="73"/>
        <end position="84"/>
    </location>
</feature>
<accession>A0A8H3A4U5</accession>
<evidence type="ECO:0000313" key="3">
    <source>
        <dbReference type="Proteomes" id="UP000663846"/>
    </source>
</evidence>
<dbReference type="AlphaFoldDB" id="A0A8H3A4U5"/>
<dbReference type="Pfam" id="PF04910">
    <property type="entry name" value="Tcf25"/>
    <property type="match status" value="1"/>
</dbReference>
<protein>
    <recommendedName>
        <fullName evidence="4">Transcription factor 25</fullName>
    </recommendedName>
</protein>
<evidence type="ECO:0000256" key="1">
    <source>
        <dbReference type="SAM" id="MobiDB-lite"/>
    </source>
</evidence>
<feature type="region of interest" description="Disordered" evidence="1">
    <location>
        <begin position="580"/>
        <end position="604"/>
    </location>
</feature>
<gene>
    <name evidence="2" type="ORF">RDB_LOCUS48487</name>
</gene>
<feature type="compositionally biased region" description="Acidic residues" evidence="1">
    <location>
        <begin position="54"/>
        <end position="67"/>
    </location>
</feature>
<evidence type="ECO:0000313" key="2">
    <source>
        <dbReference type="EMBL" id="CAE6395452.1"/>
    </source>
</evidence>
<dbReference type="InterPro" id="IPR006994">
    <property type="entry name" value="TCF25/Rqc1"/>
</dbReference>